<keyword evidence="3" id="KW-1185">Reference proteome</keyword>
<dbReference type="EMBL" id="VTPC01004889">
    <property type="protein sequence ID" value="KAF2896645.1"/>
    <property type="molecule type" value="Genomic_DNA"/>
</dbReference>
<proteinExistence type="predicted"/>
<evidence type="ECO:0000313" key="2">
    <source>
        <dbReference type="EMBL" id="KAF2896645.1"/>
    </source>
</evidence>
<feature type="compositionally biased region" description="Basic and acidic residues" evidence="1">
    <location>
        <begin position="109"/>
        <end position="125"/>
    </location>
</feature>
<accession>A0A8K0CZK8</accession>
<dbReference type="AlphaFoldDB" id="A0A8K0CZK8"/>
<gene>
    <name evidence="2" type="ORF">ILUMI_09530</name>
</gene>
<dbReference type="Proteomes" id="UP000801492">
    <property type="component" value="Unassembled WGS sequence"/>
</dbReference>
<comment type="caution">
    <text evidence="2">The sequence shown here is derived from an EMBL/GenBank/DDBJ whole genome shotgun (WGS) entry which is preliminary data.</text>
</comment>
<sequence>MDNYSTRSTLQAYETCTTPEKASKGLQVRAICFNNPDVLTEENFEPARLHDIANTNENEVPSMTHLHSPGQQQAFELGENKENPNKERSFLDILPLPEPSKSKIEITKRETGKPKAYKEVSFGDKDIDDEDKDKDAKGIDICLVCGEFGKNDKI</sequence>
<reference evidence="2" key="1">
    <citation type="submission" date="2019-08" db="EMBL/GenBank/DDBJ databases">
        <title>The genome of the North American firefly Photinus pyralis.</title>
        <authorList>
            <consortium name="Photinus pyralis genome working group"/>
            <person name="Fallon T.R."/>
            <person name="Sander Lower S.E."/>
            <person name="Weng J.-K."/>
        </authorList>
    </citation>
    <scope>NUCLEOTIDE SEQUENCE</scope>
    <source>
        <strain evidence="2">TRF0915ILg1</strain>
        <tissue evidence="2">Whole body</tissue>
    </source>
</reference>
<name>A0A8K0CZK8_IGNLU</name>
<organism evidence="2 3">
    <name type="scientific">Ignelater luminosus</name>
    <name type="common">Cucubano</name>
    <name type="synonym">Pyrophorus luminosus</name>
    <dbReference type="NCBI Taxonomy" id="2038154"/>
    <lineage>
        <taxon>Eukaryota</taxon>
        <taxon>Metazoa</taxon>
        <taxon>Ecdysozoa</taxon>
        <taxon>Arthropoda</taxon>
        <taxon>Hexapoda</taxon>
        <taxon>Insecta</taxon>
        <taxon>Pterygota</taxon>
        <taxon>Neoptera</taxon>
        <taxon>Endopterygota</taxon>
        <taxon>Coleoptera</taxon>
        <taxon>Polyphaga</taxon>
        <taxon>Elateriformia</taxon>
        <taxon>Elateroidea</taxon>
        <taxon>Elateridae</taxon>
        <taxon>Agrypninae</taxon>
        <taxon>Pyrophorini</taxon>
        <taxon>Ignelater</taxon>
    </lineage>
</organism>
<protein>
    <submittedName>
        <fullName evidence="2">Uncharacterized protein</fullName>
    </submittedName>
</protein>
<evidence type="ECO:0000256" key="1">
    <source>
        <dbReference type="SAM" id="MobiDB-lite"/>
    </source>
</evidence>
<evidence type="ECO:0000313" key="3">
    <source>
        <dbReference type="Proteomes" id="UP000801492"/>
    </source>
</evidence>
<feature type="region of interest" description="Disordered" evidence="1">
    <location>
        <begin position="109"/>
        <end position="133"/>
    </location>
</feature>